<evidence type="ECO:0000256" key="7">
    <source>
        <dbReference type="SAM" id="Phobius"/>
    </source>
</evidence>
<feature type="transmembrane region" description="Helical" evidence="7">
    <location>
        <begin position="235"/>
        <end position="253"/>
    </location>
</feature>
<feature type="transmembrane region" description="Helical" evidence="7">
    <location>
        <begin position="54"/>
        <end position="74"/>
    </location>
</feature>
<feature type="transmembrane region" description="Helical" evidence="7">
    <location>
        <begin position="329"/>
        <end position="349"/>
    </location>
</feature>
<feature type="transmembrane region" description="Helical" evidence="7">
    <location>
        <begin position="144"/>
        <end position="163"/>
    </location>
</feature>
<feature type="transmembrane region" description="Helical" evidence="7">
    <location>
        <begin position="448"/>
        <end position="471"/>
    </location>
</feature>
<name>A0A2V1DZP1_9PLEO</name>
<proteinExistence type="predicted"/>
<dbReference type="AlphaFoldDB" id="A0A2V1DZP1"/>
<dbReference type="GO" id="GO:0022857">
    <property type="term" value="F:transmembrane transporter activity"/>
    <property type="evidence" value="ECO:0007669"/>
    <property type="project" value="InterPro"/>
</dbReference>
<feature type="transmembrane region" description="Helical" evidence="7">
    <location>
        <begin position="369"/>
        <end position="392"/>
    </location>
</feature>
<protein>
    <submittedName>
        <fullName evidence="8">Amino acid transporter</fullName>
    </submittedName>
</protein>
<evidence type="ECO:0000313" key="8">
    <source>
        <dbReference type="EMBL" id="PVI03717.1"/>
    </source>
</evidence>
<feature type="transmembrane region" description="Helical" evidence="7">
    <location>
        <begin position="522"/>
        <end position="540"/>
    </location>
</feature>
<evidence type="ECO:0000256" key="1">
    <source>
        <dbReference type="ARBA" id="ARBA00004141"/>
    </source>
</evidence>
<organism evidence="8 9">
    <name type="scientific">Periconia macrospinosa</name>
    <dbReference type="NCBI Taxonomy" id="97972"/>
    <lineage>
        <taxon>Eukaryota</taxon>
        <taxon>Fungi</taxon>
        <taxon>Dikarya</taxon>
        <taxon>Ascomycota</taxon>
        <taxon>Pezizomycotina</taxon>
        <taxon>Dothideomycetes</taxon>
        <taxon>Pleosporomycetidae</taxon>
        <taxon>Pleosporales</taxon>
        <taxon>Massarineae</taxon>
        <taxon>Periconiaceae</taxon>
        <taxon>Periconia</taxon>
    </lineage>
</organism>
<comment type="subcellular location">
    <subcellularLocation>
        <location evidence="1">Membrane</location>
        <topology evidence="1">Multi-pass membrane protein</topology>
    </subcellularLocation>
</comment>
<dbReference type="EMBL" id="KZ805328">
    <property type="protein sequence ID" value="PVI03717.1"/>
    <property type="molecule type" value="Genomic_DNA"/>
</dbReference>
<evidence type="ECO:0000256" key="2">
    <source>
        <dbReference type="ARBA" id="ARBA00022448"/>
    </source>
</evidence>
<dbReference type="Gene3D" id="1.20.1740.10">
    <property type="entry name" value="Amino acid/polyamine transporter I"/>
    <property type="match status" value="1"/>
</dbReference>
<keyword evidence="5 7" id="KW-0472">Membrane</keyword>
<keyword evidence="3 7" id="KW-0812">Transmembrane</keyword>
<gene>
    <name evidence="8" type="ORF">DM02DRAFT_652311</name>
</gene>
<sequence length="605" mass="64688">MATPRRSVADEPVTSVLPGGDVPYDATGGGGGEYSADDEVLAALGYKSEFKREFSLFTTFCVSFAVLGLLPSFASTLYYGMGYAGTAGGIVKEKKKKKEKEKEKSKLTTCLGMTWGWIVAMIGIQCVAMSMAELCSSMPTSGGLYYASAVLAPPGYGPFAAWITGWSNWLAQVTAAPSVNYGISAMILAACSIQNPSYTPTNYQTFLLTVFIMILHAIMSSLPTKWLAQINSAGSTFNFVALIIVIILIPAGTDRPARGLPRFTPSSEVWGTIYEGTSFPHGVSVLMSFIGVIWTMSGYDSPFHLAEECSNANVASPRAIVLTSATGGLFGWFLQLVVAYTVVDIASVLESDLGQPFAAYLMQCLPQKTVLAILSLTIIAGFSMGQGCMIAASRVTFAYARDDCFPLSRYWKKVNETTRTPVNAVWFNCFIGILCLLLIFGGELAVGALFSIGAIAAFIAFTTPIFIRVFFVGSRFRAGPWNLGRYSVPIGVVACAFVLLMVPILCFPSVTGEELTPATMNWTVVVYGGPMFLATLWWFVSARKWFKGPKVNIEHLMLGREGNVVSGVVAGDGVEEGVVGGGDKKNGSASASVDKEVVVDGEVKG</sequence>
<feature type="transmembrane region" description="Helical" evidence="7">
    <location>
        <begin position="169"/>
        <end position="193"/>
    </location>
</feature>
<dbReference type="PANTHER" id="PTHR45649:SF29">
    <property type="entry name" value="AMINO ACID TRANSPORTER (EUROFUNG)"/>
    <property type="match status" value="1"/>
</dbReference>
<keyword evidence="9" id="KW-1185">Reference proteome</keyword>
<dbReference type="Proteomes" id="UP000244855">
    <property type="component" value="Unassembled WGS sequence"/>
</dbReference>
<dbReference type="OrthoDB" id="4476201at2759"/>
<dbReference type="STRING" id="97972.A0A2V1DZP1"/>
<keyword evidence="2" id="KW-0813">Transport</keyword>
<evidence type="ECO:0000256" key="3">
    <source>
        <dbReference type="ARBA" id="ARBA00022692"/>
    </source>
</evidence>
<evidence type="ECO:0000256" key="5">
    <source>
        <dbReference type="ARBA" id="ARBA00023136"/>
    </source>
</evidence>
<dbReference type="PIRSF" id="PIRSF006060">
    <property type="entry name" value="AA_transporter"/>
    <property type="match status" value="1"/>
</dbReference>
<feature type="transmembrane region" description="Helical" evidence="7">
    <location>
        <begin position="483"/>
        <end position="510"/>
    </location>
</feature>
<evidence type="ECO:0000256" key="4">
    <source>
        <dbReference type="ARBA" id="ARBA00022989"/>
    </source>
</evidence>
<dbReference type="GO" id="GO:0016020">
    <property type="term" value="C:membrane"/>
    <property type="evidence" value="ECO:0007669"/>
    <property type="project" value="UniProtKB-SubCell"/>
</dbReference>
<keyword evidence="4 7" id="KW-1133">Transmembrane helix</keyword>
<reference evidence="8 9" key="1">
    <citation type="journal article" date="2018" name="Sci. Rep.">
        <title>Comparative genomics provides insights into the lifestyle and reveals functional heterogeneity of dark septate endophytic fungi.</title>
        <authorList>
            <person name="Knapp D.G."/>
            <person name="Nemeth J.B."/>
            <person name="Barry K."/>
            <person name="Hainaut M."/>
            <person name="Henrissat B."/>
            <person name="Johnson J."/>
            <person name="Kuo A."/>
            <person name="Lim J.H.P."/>
            <person name="Lipzen A."/>
            <person name="Nolan M."/>
            <person name="Ohm R.A."/>
            <person name="Tamas L."/>
            <person name="Grigoriev I.V."/>
            <person name="Spatafora J.W."/>
            <person name="Nagy L.G."/>
            <person name="Kovacs G.M."/>
        </authorList>
    </citation>
    <scope>NUCLEOTIDE SEQUENCE [LARGE SCALE GENOMIC DNA]</scope>
    <source>
        <strain evidence="8 9">DSE2036</strain>
    </source>
</reference>
<dbReference type="Pfam" id="PF13520">
    <property type="entry name" value="AA_permease_2"/>
    <property type="match status" value="1"/>
</dbReference>
<feature type="transmembrane region" description="Helical" evidence="7">
    <location>
        <begin position="114"/>
        <end position="132"/>
    </location>
</feature>
<feature type="transmembrane region" description="Helical" evidence="7">
    <location>
        <begin position="422"/>
        <end position="442"/>
    </location>
</feature>
<feature type="transmembrane region" description="Helical" evidence="7">
    <location>
        <begin position="205"/>
        <end position="223"/>
    </location>
</feature>
<feature type="region of interest" description="Disordered" evidence="6">
    <location>
        <begin position="1"/>
        <end position="22"/>
    </location>
</feature>
<dbReference type="PANTHER" id="PTHR45649">
    <property type="entry name" value="AMINO-ACID PERMEASE BAT1"/>
    <property type="match status" value="1"/>
</dbReference>
<evidence type="ECO:0000313" key="9">
    <source>
        <dbReference type="Proteomes" id="UP000244855"/>
    </source>
</evidence>
<accession>A0A2V1DZP1</accession>
<evidence type="ECO:0000256" key="6">
    <source>
        <dbReference type="SAM" id="MobiDB-lite"/>
    </source>
</evidence>
<dbReference type="InterPro" id="IPR002293">
    <property type="entry name" value="AA/rel_permease1"/>
</dbReference>